<dbReference type="PANTHER" id="PTHR43537">
    <property type="entry name" value="TRANSCRIPTIONAL REGULATOR, GNTR FAMILY"/>
    <property type="match status" value="1"/>
</dbReference>
<proteinExistence type="predicted"/>
<sequence>MEMDYPLHPPGTLVDTIYDVIKKEIAASHLKPGEKLNSRVLAERYQVSETPIKQALNRLITEGLVESIPRKGMRVRMISWAEIDEILELRLMLDLFFVSDVIKNLRENPELTEQLNNTILCQTACLDLIEDADYYNRTYELDNRFHELYIASSGNSKALEVFHNLNSHVYSSFIYGRQPKEQTLEGIREHQNILGTLVNGDEDKAKELITIHISNARNHIYAALKHNDQL</sequence>
<dbReference type="CDD" id="cd07377">
    <property type="entry name" value="WHTH_GntR"/>
    <property type="match status" value="1"/>
</dbReference>
<dbReference type="InterPro" id="IPR008920">
    <property type="entry name" value="TF_FadR/GntR_C"/>
</dbReference>
<feature type="domain" description="HTH gntR-type" evidence="4">
    <location>
        <begin position="11"/>
        <end position="78"/>
    </location>
</feature>
<dbReference type="SMART" id="SM00895">
    <property type="entry name" value="FCD"/>
    <property type="match status" value="1"/>
</dbReference>
<dbReference type="SUPFAM" id="SSF48008">
    <property type="entry name" value="GntR ligand-binding domain-like"/>
    <property type="match status" value="1"/>
</dbReference>
<evidence type="ECO:0000313" key="6">
    <source>
        <dbReference type="Proteomes" id="UP000005384"/>
    </source>
</evidence>
<dbReference type="SMART" id="SM00345">
    <property type="entry name" value="HTH_GNTR"/>
    <property type="match status" value="1"/>
</dbReference>
<evidence type="ECO:0000256" key="1">
    <source>
        <dbReference type="ARBA" id="ARBA00023015"/>
    </source>
</evidence>
<dbReference type="InterPro" id="IPR000524">
    <property type="entry name" value="Tscrpt_reg_HTH_GntR"/>
</dbReference>
<dbReference type="RefSeq" id="WP_006782351.1">
    <property type="nucleotide sequence ID" value="NZ_JH379029.1"/>
</dbReference>
<dbReference type="Pfam" id="PF07729">
    <property type="entry name" value="FCD"/>
    <property type="match status" value="1"/>
</dbReference>
<evidence type="ECO:0000313" key="5">
    <source>
        <dbReference type="EMBL" id="EHI57254.1"/>
    </source>
</evidence>
<dbReference type="GO" id="GO:0003677">
    <property type="term" value="F:DNA binding"/>
    <property type="evidence" value="ECO:0007669"/>
    <property type="project" value="UniProtKB-KW"/>
</dbReference>
<keyword evidence="6" id="KW-1185">Reference proteome</keyword>
<evidence type="ECO:0000256" key="2">
    <source>
        <dbReference type="ARBA" id="ARBA00023125"/>
    </source>
</evidence>
<dbReference type="HOGENOM" id="CLU_017584_5_2_9"/>
<dbReference type="PANTHER" id="PTHR43537:SF5">
    <property type="entry name" value="UXU OPERON TRANSCRIPTIONAL REGULATOR"/>
    <property type="match status" value="1"/>
</dbReference>
<dbReference type="Proteomes" id="UP000005384">
    <property type="component" value="Unassembled WGS sequence"/>
</dbReference>
<dbReference type="SUPFAM" id="SSF46785">
    <property type="entry name" value="Winged helix' DNA-binding domain"/>
    <property type="match status" value="1"/>
</dbReference>
<reference evidence="5 6" key="1">
    <citation type="submission" date="2011-08" db="EMBL/GenBank/DDBJ databases">
        <title>The Genome Sequence of Clostridium hathewayi WAL-18680.</title>
        <authorList>
            <consortium name="The Broad Institute Genome Sequencing Platform"/>
            <person name="Earl A."/>
            <person name="Ward D."/>
            <person name="Feldgarden M."/>
            <person name="Gevers D."/>
            <person name="Finegold S.M."/>
            <person name="Summanen P.H."/>
            <person name="Molitoris D.R."/>
            <person name="Song M."/>
            <person name="Daigneault M."/>
            <person name="Allen-Vercoe E."/>
            <person name="Young S.K."/>
            <person name="Zeng Q."/>
            <person name="Gargeya S."/>
            <person name="Fitzgerald M."/>
            <person name="Haas B."/>
            <person name="Abouelleil A."/>
            <person name="Alvarado L."/>
            <person name="Arachchi H.M."/>
            <person name="Berlin A."/>
            <person name="Brown A."/>
            <person name="Chapman S.B."/>
            <person name="Chen Z."/>
            <person name="Dunbar C."/>
            <person name="Freedman E."/>
            <person name="Gearin G."/>
            <person name="Gellesch M."/>
            <person name="Goldberg J."/>
            <person name="Griggs A."/>
            <person name="Gujja S."/>
            <person name="Heiman D."/>
            <person name="Howarth C."/>
            <person name="Larson L."/>
            <person name="Lui A."/>
            <person name="MacDonald P.J.P."/>
            <person name="Montmayeur A."/>
            <person name="Murphy C."/>
            <person name="Neiman D."/>
            <person name="Pearson M."/>
            <person name="Priest M."/>
            <person name="Roberts A."/>
            <person name="Saif S."/>
            <person name="Shea T."/>
            <person name="Shenoy N."/>
            <person name="Sisk P."/>
            <person name="Stolte C."/>
            <person name="Sykes S."/>
            <person name="Wortman J."/>
            <person name="Nusbaum C."/>
            <person name="Birren B."/>
        </authorList>
    </citation>
    <scope>NUCLEOTIDE SEQUENCE [LARGE SCALE GENOMIC DNA]</scope>
    <source>
        <strain evidence="5 6">WAL-18680</strain>
    </source>
</reference>
<keyword evidence="3" id="KW-0804">Transcription</keyword>
<evidence type="ECO:0000256" key="3">
    <source>
        <dbReference type="ARBA" id="ARBA00023163"/>
    </source>
</evidence>
<name>G5ILI5_9FIRM</name>
<gene>
    <name evidence="5" type="ORF">HMPREF9473_04363</name>
</gene>
<accession>G5ILI5</accession>
<dbReference type="AlphaFoldDB" id="G5ILI5"/>
<dbReference type="InterPro" id="IPR011711">
    <property type="entry name" value="GntR_C"/>
</dbReference>
<keyword evidence="1" id="KW-0805">Transcription regulation</keyword>
<dbReference type="PATRIC" id="fig|742737.3.peg.4347"/>
<comment type="caution">
    <text evidence="5">The sequence shown here is derived from an EMBL/GenBank/DDBJ whole genome shotgun (WGS) entry which is preliminary data.</text>
</comment>
<dbReference type="Pfam" id="PF00392">
    <property type="entry name" value="GntR"/>
    <property type="match status" value="1"/>
</dbReference>
<evidence type="ECO:0000259" key="4">
    <source>
        <dbReference type="PROSITE" id="PS50949"/>
    </source>
</evidence>
<protein>
    <recommendedName>
        <fullName evidence="4">HTH gntR-type domain-containing protein</fullName>
    </recommendedName>
</protein>
<dbReference type="Gene3D" id="1.20.120.530">
    <property type="entry name" value="GntR ligand-binding domain-like"/>
    <property type="match status" value="1"/>
</dbReference>
<dbReference type="Gene3D" id="1.10.10.10">
    <property type="entry name" value="Winged helix-like DNA-binding domain superfamily/Winged helix DNA-binding domain"/>
    <property type="match status" value="1"/>
</dbReference>
<dbReference type="EMBL" id="ADLN01000120">
    <property type="protein sequence ID" value="EHI57254.1"/>
    <property type="molecule type" value="Genomic_DNA"/>
</dbReference>
<dbReference type="InterPro" id="IPR036390">
    <property type="entry name" value="WH_DNA-bd_sf"/>
</dbReference>
<dbReference type="InterPro" id="IPR036388">
    <property type="entry name" value="WH-like_DNA-bd_sf"/>
</dbReference>
<organism evidence="5 6">
    <name type="scientific">Hungatella hathewayi WAL-18680</name>
    <dbReference type="NCBI Taxonomy" id="742737"/>
    <lineage>
        <taxon>Bacteria</taxon>
        <taxon>Bacillati</taxon>
        <taxon>Bacillota</taxon>
        <taxon>Clostridia</taxon>
        <taxon>Lachnospirales</taxon>
        <taxon>Lachnospiraceae</taxon>
        <taxon>Hungatella</taxon>
    </lineage>
</organism>
<dbReference type="GO" id="GO:0003700">
    <property type="term" value="F:DNA-binding transcription factor activity"/>
    <property type="evidence" value="ECO:0007669"/>
    <property type="project" value="InterPro"/>
</dbReference>
<keyword evidence="2" id="KW-0238">DNA-binding</keyword>
<dbReference type="PROSITE" id="PS50949">
    <property type="entry name" value="HTH_GNTR"/>
    <property type="match status" value="1"/>
</dbReference>